<dbReference type="RefSeq" id="WP_362742523.1">
    <property type="nucleotide sequence ID" value="NZ_CP163441.1"/>
</dbReference>
<evidence type="ECO:0000313" key="2">
    <source>
        <dbReference type="EMBL" id="XDQ48866.1"/>
    </source>
</evidence>
<dbReference type="InterPro" id="IPR012349">
    <property type="entry name" value="Split_barrel_FMN-bd"/>
</dbReference>
<gene>
    <name evidence="2" type="ORF">AB5J52_45030</name>
</gene>
<sequence>MKITNPARSPGRRKHDVLSRLERETDIWVATADGAGLPCLVPLWFVWHADAVWLSTRITSATGRNLRDGGRARLAFGDTGDVVLLDGEVTVFSPADVPEPAAEALRAKTGWDPRGDSPSYAYFRIRPHAVQAWHGEHELRGRHVMRDGVWAA</sequence>
<feature type="domain" description="Pyridoxamine 5'-phosphate oxidase N-terminal" evidence="1">
    <location>
        <begin position="20"/>
        <end position="134"/>
    </location>
</feature>
<reference evidence="2" key="1">
    <citation type="submission" date="2024-07" db="EMBL/GenBank/DDBJ databases">
        <authorList>
            <person name="Yu S.T."/>
        </authorList>
    </citation>
    <scope>NUCLEOTIDE SEQUENCE</scope>
    <source>
        <strain evidence="2">R39</strain>
    </source>
</reference>
<dbReference type="EMBL" id="CP163441">
    <property type="protein sequence ID" value="XDQ48866.1"/>
    <property type="molecule type" value="Genomic_DNA"/>
</dbReference>
<evidence type="ECO:0000259" key="1">
    <source>
        <dbReference type="Pfam" id="PF01243"/>
    </source>
</evidence>
<protein>
    <submittedName>
        <fullName evidence="2">Pyridoxamine 5'-phosphate oxidase family protein</fullName>
    </submittedName>
</protein>
<organism evidence="2">
    <name type="scientific">Streptomyces sp. R39</name>
    <dbReference type="NCBI Taxonomy" id="3238631"/>
    <lineage>
        <taxon>Bacteria</taxon>
        <taxon>Bacillati</taxon>
        <taxon>Actinomycetota</taxon>
        <taxon>Actinomycetes</taxon>
        <taxon>Kitasatosporales</taxon>
        <taxon>Streptomycetaceae</taxon>
        <taxon>Streptomyces</taxon>
    </lineage>
</organism>
<dbReference type="Gene3D" id="2.30.110.10">
    <property type="entry name" value="Electron Transport, Fmn-binding Protein, Chain A"/>
    <property type="match status" value="1"/>
</dbReference>
<name>A0AB39R2R9_9ACTN</name>
<dbReference type="Pfam" id="PF01243">
    <property type="entry name" value="PNPOx_N"/>
    <property type="match status" value="1"/>
</dbReference>
<dbReference type="SUPFAM" id="SSF50475">
    <property type="entry name" value="FMN-binding split barrel"/>
    <property type="match status" value="1"/>
</dbReference>
<proteinExistence type="predicted"/>
<accession>A0AB39R2R9</accession>
<dbReference type="InterPro" id="IPR011576">
    <property type="entry name" value="Pyridox_Oxase_N"/>
</dbReference>
<dbReference type="AlphaFoldDB" id="A0AB39R2R9"/>